<protein>
    <recommendedName>
        <fullName evidence="7">LIM zinc-binding domain-containing protein</fullName>
    </recommendedName>
</protein>
<keyword evidence="3 5" id="KW-0862">Zinc</keyword>
<evidence type="ECO:0000313" key="9">
    <source>
        <dbReference type="Proteomes" id="UP001497453"/>
    </source>
</evidence>
<dbReference type="EMBL" id="OZ037954">
    <property type="protein sequence ID" value="CAL1699529.1"/>
    <property type="molecule type" value="Genomic_DNA"/>
</dbReference>
<feature type="compositionally biased region" description="Polar residues" evidence="6">
    <location>
        <begin position="616"/>
        <end position="628"/>
    </location>
</feature>
<dbReference type="SUPFAM" id="SSF57716">
    <property type="entry name" value="Glucocorticoid receptor-like (DNA-binding domain)"/>
    <property type="match status" value="4"/>
</dbReference>
<feature type="region of interest" description="Disordered" evidence="6">
    <location>
        <begin position="565"/>
        <end position="843"/>
    </location>
</feature>
<dbReference type="Pfam" id="PF00412">
    <property type="entry name" value="LIM"/>
    <property type="match status" value="2"/>
</dbReference>
<feature type="region of interest" description="Disordered" evidence="6">
    <location>
        <begin position="200"/>
        <end position="550"/>
    </location>
</feature>
<keyword evidence="2" id="KW-0677">Repeat</keyword>
<keyword evidence="4 5" id="KW-0440">LIM domain</keyword>
<feature type="compositionally biased region" description="Polar residues" evidence="6">
    <location>
        <begin position="477"/>
        <end position="493"/>
    </location>
</feature>
<dbReference type="PANTHER" id="PTHR24205:SF16">
    <property type="entry name" value="GH01042P-RELATED"/>
    <property type="match status" value="1"/>
</dbReference>
<evidence type="ECO:0000256" key="2">
    <source>
        <dbReference type="ARBA" id="ARBA00022737"/>
    </source>
</evidence>
<name>A0ABP1CXD7_9APHY</name>
<feature type="compositionally biased region" description="Polar residues" evidence="6">
    <location>
        <begin position="636"/>
        <end position="651"/>
    </location>
</feature>
<keyword evidence="9" id="KW-1185">Reference proteome</keyword>
<evidence type="ECO:0000256" key="3">
    <source>
        <dbReference type="ARBA" id="ARBA00022833"/>
    </source>
</evidence>
<feature type="compositionally biased region" description="Low complexity" evidence="6">
    <location>
        <begin position="236"/>
        <end position="251"/>
    </location>
</feature>
<dbReference type="InterPro" id="IPR001781">
    <property type="entry name" value="Znf_LIM"/>
</dbReference>
<dbReference type="SMART" id="SM00132">
    <property type="entry name" value="LIM"/>
    <property type="match status" value="3"/>
</dbReference>
<evidence type="ECO:0000313" key="8">
    <source>
        <dbReference type="EMBL" id="CAL1699529.1"/>
    </source>
</evidence>
<accession>A0ABP1CXD7</accession>
<reference evidence="9" key="1">
    <citation type="submission" date="2024-04" db="EMBL/GenBank/DDBJ databases">
        <authorList>
            <person name="Shaw F."/>
            <person name="Minotto A."/>
        </authorList>
    </citation>
    <scope>NUCLEOTIDE SEQUENCE [LARGE SCALE GENOMIC DNA]</scope>
</reference>
<feature type="compositionally biased region" description="Polar residues" evidence="6">
    <location>
        <begin position="200"/>
        <end position="209"/>
    </location>
</feature>
<evidence type="ECO:0000256" key="6">
    <source>
        <dbReference type="SAM" id="MobiDB-lite"/>
    </source>
</evidence>
<sequence length="1058" mass="114797">MAQNAYPAHLYQQQPTYPQYAPSNQPNPAGQYQPQSYPQPNVYQQHPPPIDTQQRYPSGPSPQAYYPPLQTQFLPRVAQGPPTPYSPSQPHPSQPGVHYHQPQPVVAPTPADITQRYAPNAYPSPISPANPPSAFRRPLPNPANAPRPGSVAQAEGASSGFNSQSRQISHRPSSSLSTSPSSASQVASAISKFSSMSVNTASMSQNSSHLGRPLPQPRATQTVRSGSPVKLPQPAQPSGVPVTPSSSQSQPHEQPDLPGQKFVPMWRRTLPSPMAPSPGIANNPQTSTMQRTPVIVPALNGSSDPKQNSQPAMARRPTISRPLPQSPGGQSTPSRMSLPNAPSSHGQLPRPPQTPGSTPRTKPIVSGSIPSDADAQVIPSHSPFQRRERSRTLPQPQPPPTSAIPSRPVMTPKKSEPVARTTRIASSVSTSSDEDLSGISLLQRRSIHKDSNGVDPTPTAPRTPSPQYGIKDLPSRSRVSNETTPRGQQVNSSRHVRAPSSPTRAPPLPNRRTPSPTRTVLSSGRFSPPKAISNSPERVPSVIHQPSDPQSSIFKFATMEALGYVPATSPPTKKAEHPMQEMTRTASQHSRWPEGVPRLPKPPGQSSSGSSPGSSVHNTSPVRTSQVQPKLPIRDQSLNNPVANTPFSQRQNHSRFPPNLDDAPPPSLRRSPSPDPTRRAPHTGLPSIRTQDSRGSPVRSHPPSAVTPNSAASMFSLSEFPAVPSHPPPPPPALPSQPRPKEGGPRSPQRPSPRRYDSDRPSIPKISFPADPDDDSSDSDVGGPVINISGPGGSTTGPIISIGNFDEDEEDDGQFPGISINVADDSEQQPHRPRAQRELPPPAAVLGQGGRFCGGCGGTIMGRIVSAMGERWHPDCFKCCVCDERLENLSSYEHEGRPYCHLDYHEIFAPRCYHCQTAIVDELFITLDDHELGKRTYHEQHFFCAECGDPFVPPGSGNRSFSGDGLFKADEDDVGFTVFRGHPYCEACHVKLRLPKCKKCKKSIRDGTQAVEAMGWKWCWECFTCMGCDRPFDNLSFYERDQKPFCERCFSIIIKSEI</sequence>
<feature type="domain" description="LIM zinc-binding" evidence="7">
    <location>
        <begin position="995"/>
        <end position="1056"/>
    </location>
</feature>
<feature type="compositionally biased region" description="Pro residues" evidence="6">
    <location>
        <begin position="724"/>
        <end position="738"/>
    </location>
</feature>
<feature type="compositionally biased region" description="Polar residues" evidence="6">
    <location>
        <begin position="280"/>
        <end position="291"/>
    </location>
</feature>
<feature type="compositionally biased region" description="Polar residues" evidence="6">
    <location>
        <begin position="300"/>
        <end position="311"/>
    </location>
</feature>
<feature type="compositionally biased region" description="Polar residues" evidence="6">
    <location>
        <begin position="23"/>
        <end position="44"/>
    </location>
</feature>
<dbReference type="Gene3D" id="2.10.110.10">
    <property type="entry name" value="Cysteine Rich Protein"/>
    <property type="match status" value="3"/>
</dbReference>
<evidence type="ECO:0000256" key="5">
    <source>
        <dbReference type="PROSITE-ProRule" id="PRU00125"/>
    </source>
</evidence>
<feature type="compositionally biased region" description="Low complexity" evidence="6">
    <location>
        <begin position="11"/>
        <end position="22"/>
    </location>
</feature>
<feature type="compositionally biased region" description="Polar residues" evidence="6">
    <location>
        <begin position="327"/>
        <end position="346"/>
    </location>
</feature>
<feature type="compositionally biased region" description="Polar residues" evidence="6">
    <location>
        <begin position="706"/>
        <end position="716"/>
    </location>
</feature>
<feature type="domain" description="LIM zinc-binding" evidence="7">
    <location>
        <begin position="851"/>
        <end position="910"/>
    </location>
</feature>
<feature type="compositionally biased region" description="Polar residues" evidence="6">
    <location>
        <begin position="512"/>
        <end position="525"/>
    </location>
</feature>
<feature type="compositionally biased region" description="Low complexity" evidence="6">
    <location>
        <begin position="604"/>
        <end position="615"/>
    </location>
</feature>
<evidence type="ECO:0000256" key="1">
    <source>
        <dbReference type="ARBA" id="ARBA00022723"/>
    </source>
</evidence>
<dbReference type="PROSITE" id="PS00478">
    <property type="entry name" value="LIM_DOMAIN_1"/>
    <property type="match status" value="1"/>
</dbReference>
<dbReference type="CDD" id="cd08368">
    <property type="entry name" value="LIM"/>
    <property type="match status" value="3"/>
</dbReference>
<dbReference type="Proteomes" id="UP001497453">
    <property type="component" value="Chromosome 11"/>
</dbReference>
<feature type="compositionally biased region" description="Low complexity" evidence="6">
    <location>
        <begin position="779"/>
        <end position="789"/>
    </location>
</feature>
<dbReference type="PROSITE" id="PS50023">
    <property type="entry name" value="LIM_DOMAIN_2"/>
    <property type="match status" value="2"/>
</dbReference>
<proteinExistence type="predicted"/>
<feature type="region of interest" description="Disordered" evidence="6">
    <location>
        <begin position="1"/>
        <end position="181"/>
    </location>
</feature>
<organism evidence="8 9">
    <name type="scientific">Somion occarium</name>
    <dbReference type="NCBI Taxonomy" id="3059160"/>
    <lineage>
        <taxon>Eukaryota</taxon>
        <taxon>Fungi</taxon>
        <taxon>Dikarya</taxon>
        <taxon>Basidiomycota</taxon>
        <taxon>Agaricomycotina</taxon>
        <taxon>Agaricomycetes</taxon>
        <taxon>Polyporales</taxon>
        <taxon>Cerrenaceae</taxon>
        <taxon>Somion</taxon>
    </lineage>
</organism>
<feature type="compositionally biased region" description="Pro residues" evidence="6">
    <location>
        <begin position="81"/>
        <end position="93"/>
    </location>
</feature>
<evidence type="ECO:0000259" key="7">
    <source>
        <dbReference type="PROSITE" id="PS50023"/>
    </source>
</evidence>
<gene>
    <name evidence="8" type="ORF">GFSPODELE1_LOCUS2722</name>
</gene>
<keyword evidence="1 5" id="KW-0479">Metal-binding</keyword>
<feature type="compositionally biased region" description="Polar residues" evidence="6">
    <location>
        <begin position="159"/>
        <end position="172"/>
    </location>
</feature>
<evidence type="ECO:0000256" key="4">
    <source>
        <dbReference type="ARBA" id="ARBA00023038"/>
    </source>
</evidence>
<dbReference type="PANTHER" id="PTHR24205">
    <property type="entry name" value="FOUR AND A HALF LIM DOMAINS PROTEIN"/>
    <property type="match status" value="1"/>
</dbReference>